<evidence type="ECO:0000313" key="1">
    <source>
        <dbReference type="EMBL" id="VDP34078.1"/>
    </source>
</evidence>
<dbReference type="OrthoDB" id="5570127at2759"/>
<reference evidence="1 2" key="1">
    <citation type="submission" date="2018-11" db="EMBL/GenBank/DDBJ databases">
        <authorList>
            <consortium name="Pathogen Informatics"/>
        </authorList>
    </citation>
    <scope>NUCLEOTIDE SEQUENCE [LARGE SCALE GENOMIC DNA]</scope>
</reference>
<gene>
    <name evidence="1" type="ORF">HPBE_LOCUS22676</name>
</gene>
<dbReference type="GO" id="GO:0000124">
    <property type="term" value="C:SAGA complex"/>
    <property type="evidence" value="ECO:0007669"/>
    <property type="project" value="TreeGrafter"/>
</dbReference>
<dbReference type="GO" id="GO:0005634">
    <property type="term" value="C:nucleus"/>
    <property type="evidence" value="ECO:0007669"/>
    <property type="project" value="TreeGrafter"/>
</dbReference>
<reference evidence="3" key="2">
    <citation type="submission" date="2019-09" db="UniProtKB">
        <authorList>
            <consortium name="WormBaseParasite"/>
        </authorList>
    </citation>
    <scope>IDENTIFICATION</scope>
</reference>
<dbReference type="GO" id="GO:0006281">
    <property type="term" value="P:DNA repair"/>
    <property type="evidence" value="ECO:0007669"/>
    <property type="project" value="TreeGrafter"/>
</dbReference>
<protein>
    <submittedName>
        <fullName evidence="3">CAS_CSE1 domain-containing protein</fullName>
    </submittedName>
</protein>
<dbReference type="AlphaFoldDB" id="A0A183GJ39"/>
<dbReference type="GO" id="GO:0006355">
    <property type="term" value="P:regulation of DNA-templated transcription"/>
    <property type="evidence" value="ECO:0007669"/>
    <property type="project" value="TreeGrafter"/>
</dbReference>
<accession>A0A3P8DJL3</accession>
<dbReference type="PANTHER" id="PTHR11139">
    <property type="entry name" value="ATAXIA TELANGIECTASIA MUTATED ATM -RELATED"/>
    <property type="match status" value="1"/>
</dbReference>
<dbReference type="PANTHER" id="PTHR11139:SF1">
    <property type="entry name" value="TRANSFORMATION_TRANSCRIPTION DOMAIN-ASSOCIATED PROTEIN"/>
    <property type="match status" value="1"/>
</dbReference>
<dbReference type="GO" id="GO:0035267">
    <property type="term" value="C:NuA4 histone acetyltransferase complex"/>
    <property type="evidence" value="ECO:0007669"/>
    <property type="project" value="TreeGrafter"/>
</dbReference>
<dbReference type="Pfam" id="PF20175">
    <property type="entry name" value="Tra1_central"/>
    <property type="match status" value="2"/>
</dbReference>
<accession>A0A183GJ39</accession>
<dbReference type="InterPro" id="IPR046807">
    <property type="entry name" value="Tra1_central"/>
</dbReference>
<proteinExistence type="predicted"/>
<keyword evidence="2" id="KW-1185">Reference proteome</keyword>
<dbReference type="Proteomes" id="UP000050761">
    <property type="component" value="Unassembled WGS sequence"/>
</dbReference>
<name>A0A183GJ39_HELPZ</name>
<dbReference type="WBParaSite" id="HPBE_0002267701-mRNA-1">
    <property type="protein sequence ID" value="HPBE_0002267701-mRNA-1"/>
    <property type="gene ID" value="HPBE_0002267701"/>
</dbReference>
<dbReference type="EMBL" id="UZAH01034241">
    <property type="protein sequence ID" value="VDP34078.1"/>
    <property type="molecule type" value="Genomic_DNA"/>
</dbReference>
<sequence length="184" mass="21147">MLNLDVFGEIFTKYMDFFVVRMAKNLPLQLACNAFLVRADVSFRFGCIIVKYLMDRLPSLAVSLALVTRFQPYLPELIRKSMEYALSARDPINYFMLLRALFRSIGGGLHDILYSQFLPLLPDLMLFFNKLQWCDHRQMMRELFVELCLTVPVRLSTLLPHLPLLMEPLVCALNGGPNLVQQGG</sequence>
<organism evidence="2 3">
    <name type="scientific">Heligmosomoides polygyrus</name>
    <name type="common">Parasitic roundworm</name>
    <dbReference type="NCBI Taxonomy" id="6339"/>
    <lineage>
        <taxon>Eukaryota</taxon>
        <taxon>Metazoa</taxon>
        <taxon>Ecdysozoa</taxon>
        <taxon>Nematoda</taxon>
        <taxon>Chromadorea</taxon>
        <taxon>Rhabditida</taxon>
        <taxon>Rhabditina</taxon>
        <taxon>Rhabditomorpha</taxon>
        <taxon>Strongyloidea</taxon>
        <taxon>Heligmosomidae</taxon>
        <taxon>Heligmosomoides</taxon>
    </lineage>
</organism>
<evidence type="ECO:0000313" key="3">
    <source>
        <dbReference type="WBParaSite" id="HPBE_0002267701-mRNA-1"/>
    </source>
</evidence>
<evidence type="ECO:0000313" key="2">
    <source>
        <dbReference type="Proteomes" id="UP000050761"/>
    </source>
</evidence>
<dbReference type="InterPro" id="IPR050517">
    <property type="entry name" value="DDR_Repair_Kinase"/>
</dbReference>